<reference evidence="2" key="2">
    <citation type="submission" date="2020-09" db="EMBL/GenBank/DDBJ databases">
        <authorList>
            <person name="Sun Q."/>
            <person name="Zhou Y."/>
        </authorList>
    </citation>
    <scope>NUCLEOTIDE SEQUENCE</scope>
    <source>
        <strain evidence="2">CGMCC 1.12827</strain>
    </source>
</reference>
<feature type="compositionally biased region" description="Polar residues" evidence="1">
    <location>
        <begin position="1"/>
        <end position="10"/>
    </location>
</feature>
<reference evidence="2" key="1">
    <citation type="journal article" date="2014" name="Int. J. Syst. Evol. Microbiol.">
        <title>Complete genome sequence of Corynebacterium casei LMG S-19264T (=DSM 44701T), isolated from a smear-ripened cheese.</title>
        <authorList>
            <consortium name="US DOE Joint Genome Institute (JGI-PGF)"/>
            <person name="Walter F."/>
            <person name="Albersmeier A."/>
            <person name="Kalinowski J."/>
            <person name="Ruckert C."/>
        </authorList>
    </citation>
    <scope>NUCLEOTIDE SEQUENCE</scope>
    <source>
        <strain evidence="2">CGMCC 1.12827</strain>
    </source>
</reference>
<protein>
    <recommendedName>
        <fullName evidence="4">TLP18.3, Psb32 and MOLO-1 founding protein of phosphatase</fullName>
    </recommendedName>
</protein>
<evidence type="ECO:0000256" key="1">
    <source>
        <dbReference type="SAM" id="MobiDB-lite"/>
    </source>
</evidence>
<evidence type="ECO:0000313" key="2">
    <source>
        <dbReference type="EMBL" id="GGB30738.1"/>
    </source>
</evidence>
<sequence length="140" mass="14256">MGAVVTSSGRISAARFPGSTPTTPPFTRDELVALDDALTDGTERALVRFSVYIGELGDDAVAGAGAILPSVPEHEHAVLIAVSPNTREVAVVSGAHVADRVNDRVCGLGITAAIASFKANQLIDGVIAAIRVITSAVAPI</sequence>
<dbReference type="InterPro" id="IPR033437">
    <property type="entry name" value="DUF5130"/>
</dbReference>
<keyword evidence="3" id="KW-1185">Reference proteome</keyword>
<dbReference type="Proteomes" id="UP000621454">
    <property type="component" value="Unassembled WGS sequence"/>
</dbReference>
<dbReference type="EMBL" id="BMGC01000010">
    <property type="protein sequence ID" value="GGB30738.1"/>
    <property type="molecule type" value="Genomic_DNA"/>
</dbReference>
<organism evidence="2 3">
    <name type="scientific">Gordonia jinhuaensis</name>
    <dbReference type="NCBI Taxonomy" id="1517702"/>
    <lineage>
        <taxon>Bacteria</taxon>
        <taxon>Bacillati</taxon>
        <taxon>Actinomycetota</taxon>
        <taxon>Actinomycetes</taxon>
        <taxon>Mycobacteriales</taxon>
        <taxon>Gordoniaceae</taxon>
        <taxon>Gordonia</taxon>
    </lineage>
</organism>
<feature type="region of interest" description="Disordered" evidence="1">
    <location>
        <begin position="1"/>
        <end position="27"/>
    </location>
</feature>
<dbReference type="Pfam" id="PF17174">
    <property type="entry name" value="DUF5130"/>
    <property type="match status" value="1"/>
</dbReference>
<dbReference type="AlphaFoldDB" id="A0A916T6H3"/>
<name>A0A916T6H3_9ACTN</name>
<proteinExistence type="predicted"/>
<comment type="caution">
    <text evidence="2">The sequence shown here is derived from an EMBL/GenBank/DDBJ whole genome shotgun (WGS) entry which is preliminary data.</text>
</comment>
<gene>
    <name evidence="2" type="ORF">GCM10011489_18640</name>
</gene>
<accession>A0A916T6H3</accession>
<dbReference type="Gene3D" id="3.10.310.50">
    <property type="match status" value="1"/>
</dbReference>
<evidence type="ECO:0008006" key="4">
    <source>
        <dbReference type="Google" id="ProtNLM"/>
    </source>
</evidence>
<evidence type="ECO:0000313" key="3">
    <source>
        <dbReference type="Proteomes" id="UP000621454"/>
    </source>
</evidence>